<dbReference type="InterPro" id="IPR050722">
    <property type="entry name" value="Pyruvate:ferred/Flavod_OxRd"/>
</dbReference>
<dbReference type="InterPro" id="IPR009014">
    <property type="entry name" value="Transketo_C/PFOR_II"/>
</dbReference>
<dbReference type="SUPFAM" id="SSF52518">
    <property type="entry name" value="Thiamin diphosphate-binding fold (THDP-binding)"/>
    <property type="match status" value="1"/>
</dbReference>
<keyword evidence="1" id="KW-0560">Oxidoreductase</keyword>
<gene>
    <name evidence="4" type="ORF">DBT_0607</name>
</gene>
<evidence type="ECO:0000259" key="3">
    <source>
        <dbReference type="Pfam" id="PF01855"/>
    </source>
</evidence>
<keyword evidence="5" id="KW-1185">Reference proteome</keyword>
<dbReference type="Pfam" id="PF01558">
    <property type="entry name" value="POR"/>
    <property type="match status" value="1"/>
</dbReference>
<dbReference type="CDD" id="cd07034">
    <property type="entry name" value="TPP_PYR_PFOR_IOR-alpha_like"/>
    <property type="match status" value="1"/>
</dbReference>
<dbReference type="InterPro" id="IPR002880">
    <property type="entry name" value="Pyrv_Fd/Flavodoxin_OxRdtase_N"/>
</dbReference>
<evidence type="ECO:0000256" key="1">
    <source>
        <dbReference type="ARBA" id="ARBA00023002"/>
    </source>
</evidence>
<feature type="domain" description="Pyruvate flavodoxin/ferredoxin oxidoreductase pyrimidine binding" evidence="3">
    <location>
        <begin position="193"/>
        <end position="419"/>
    </location>
</feature>
<dbReference type="Gene3D" id="3.40.50.920">
    <property type="match status" value="1"/>
</dbReference>
<comment type="caution">
    <text evidence="4">The sequence shown here is derived from an EMBL/GenBank/DDBJ whole genome shotgun (WGS) entry which is preliminary data.</text>
</comment>
<dbReference type="EMBL" id="MAGO01000002">
    <property type="protein sequence ID" value="OCC16145.1"/>
    <property type="molecule type" value="Genomic_DNA"/>
</dbReference>
<evidence type="ECO:0000313" key="5">
    <source>
        <dbReference type="Proteomes" id="UP000093080"/>
    </source>
</evidence>
<accession>A0A1B9F8L2</accession>
<dbReference type="PATRIC" id="fig|1156395.6.peg.613"/>
<dbReference type="Proteomes" id="UP000093080">
    <property type="component" value="Unassembled WGS sequence"/>
</dbReference>
<feature type="domain" description="Pyruvate/ketoisovalerate oxidoreductase catalytic" evidence="2">
    <location>
        <begin position="12"/>
        <end position="162"/>
    </location>
</feature>
<reference evidence="4 5" key="1">
    <citation type="submission" date="2016-06" db="EMBL/GenBank/DDBJ databases">
        <title>Respiratory ammonification of nitrate coupled to the oxidation of elemental sulfur in deep-sea autotrophic thermophilic bacteria.</title>
        <authorList>
            <person name="Slobodkina G.B."/>
            <person name="Mardanov A.V."/>
            <person name="Ravin N.V."/>
            <person name="Frolova A.A."/>
            <person name="Viryasiv M.B."/>
            <person name="Chernyh N.A."/>
            <person name="Bonch-Osmolovskaya E.A."/>
            <person name="Slobodkin A.I."/>
        </authorList>
    </citation>
    <scope>NUCLEOTIDE SEQUENCE [LARGE SCALE GENOMIC DNA]</scope>
    <source>
        <strain evidence="4 5">S69</strain>
    </source>
</reference>
<name>A0A1B9F8L2_9BACT</name>
<evidence type="ECO:0000259" key="2">
    <source>
        <dbReference type="Pfam" id="PF01558"/>
    </source>
</evidence>
<dbReference type="OrthoDB" id="9794954at2"/>
<dbReference type="SUPFAM" id="SSF52922">
    <property type="entry name" value="TK C-terminal domain-like"/>
    <property type="match status" value="1"/>
</dbReference>
<dbReference type="GO" id="GO:0006979">
    <property type="term" value="P:response to oxidative stress"/>
    <property type="evidence" value="ECO:0007669"/>
    <property type="project" value="TreeGrafter"/>
</dbReference>
<dbReference type="STRING" id="1156395.DBT_0607"/>
<organism evidence="4 5">
    <name type="scientific">Dissulfuribacter thermophilus</name>
    <dbReference type="NCBI Taxonomy" id="1156395"/>
    <lineage>
        <taxon>Bacteria</taxon>
        <taxon>Pseudomonadati</taxon>
        <taxon>Thermodesulfobacteriota</taxon>
        <taxon>Dissulfuribacteria</taxon>
        <taxon>Dissulfuribacterales</taxon>
        <taxon>Dissulfuribacteraceae</taxon>
        <taxon>Dissulfuribacter</taxon>
    </lineage>
</organism>
<dbReference type="NCBIfam" id="TIGR03710">
    <property type="entry name" value="OAFO_sf"/>
    <property type="match status" value="1"/>
</dbReference>
<dbReference type="InterPro" id="IPR002869">
    <property type="entry name" value="Pyrv_flavodox_OxRed_cen"/>
</dbReference>
<dbReference type="Gene3D" id="3.40.50.970">
    <property type="match status" value="1"/>
</dbReference>
<dbReference type="InterPro" id="IPR022367">
    <property type="entry name" value="2-oxoacid/accept_OxRdtase_asu"/>
</dbReference>
<sequence>MNEISILIGGKAGDGVKQAGNTLSRLLNRLGYKIFFYDDYPSLIRGGHNFSIIRASKDKILCHEETVDVIVALNQEAIDKNKERLNQGGIIVFDSNQADAEGLGVPISDIVKSHKGIPIMRNVAALGALTRVLGIPWESFEEIIKSTVKKGVETNLLIAKASFDSIKEEYIKIEPTGESPCPILTGNEALALGAVRGGLDIYIAYPMTPASSILHFLAQHGPNLGVTTIHPESEIGAALMALGSAYAGNRAMTGSSGGGFALMTEAVSLAGQSEIPIVFVECQRAGPSTGVPTYTMQADLFFVLHAGHGEFPRIVVAPGDAEEVYEWAYNALNAAWSFQVPVFILSDKHLSESGFSFSEPKDLFDWPAPRLWDRSSEYKRYEVNDDGISPMAFPGQKNAVVKVTSYEHDEYGITTEESEAISCMQEKRLEKSRAIRETMKGLECVKSYGESDSDVCVFFWGSTKGAAVEACQCLGLRAIQPIVMEPFPLSEIKALLKDVKKSFVLRQTPQANLPVSSNHMGF</sequence>
<dbReference type="Pfam" id="PF01855">
    <property type="entry name" value="POR_N"/>
    <property type="match status" value="1"/>
</dbReference>
<dbReference type="InterPro" id="IPR019752">
    <property type="entry name" value="Pyrv/ketoisovalerate_OxRed_cat"/>
</dbReference>
<protein>
    <submittedName>
        <fullName evidence="4">2-oxoglutarate oxidoreductase, alpha subunit</fullName>
    </submittedName>
</protein>
<dbReference type="PANTHER" id="PTHR32154">
    <property type="entry name" value="PYRUVATE-FLAVODOXIN OXIDOREDUCTASE-RELATED"/>
    <property type="match status" value="1"/>
</dbReference>
<dbReference type="Gene3D" id="3.40.920.10">
    <property type="entry name" value="Pyruvate-ferredoxin oxidoreductase, PFOR, domain III"/>
    <property type="match status" value="1"/>
</dbReference>
<evidence type="ECO:0000313" key="4">
    <source>
        <dbReference type="EMBL" id="OCC16145.1"/>
    </source>
</evidence>
<dbReference type="PANTHER" id="PTHR32154:SF20">
    <property type="entry name" value="2-OXOGLUTARATE OXIDOREDUCTASE SUBUNIT KORA"/>
    <property type="match status" value="1"/>
</dbReference>
<dbReference type="InterPro" id="IPR029061">
    <property type="entry name" value="THDP-binding"/>
</dbReference>
<dbReference type="AlphaFoldDB" id="A0A1B9F8L2"/>
<dbReference type="SUPFAM" id="SSF53323">
    <property type="entry name" value="Pyruvate-ferredoxin oxidoreductase, PFOR, domain III"/>
    <property type="match status" value="1"/>
</dbReference>
<dbReference type="RefSeq" id="WP_083186578.1">
    <property type="nucleotide sequence ID" value="NZ_MAGO01000002.1"/>
</dbReference>
<dbReference type="GO" id="GO:0016903">
    <property type="term" value="F:oxidoreductase activity, acting on the aldehyde or oxo group of donors"/>
    <property type="evidence" value="ECO:0007669"/>
    <property type="project" value="InterPro"/>
</dbReference>
<proteinExistence type="predicted"/>